<protein>
    <submittedName>
        <fullName evidence="2">Uncharacterized protein</fullName>
    </submittedName>
</protein>
<dbReference type="RefSeq" id="XP_016256354.1">
    <property type="nucleotide sequence ID" value="XM_016413259.1"/>
</dbReference>
<evidence type="ECO:0000313" key="3">
    <source>
        <dbReference type="Proteomes" id="UP000053342"/>
    </source>
</evidence>
<dbReference type="Proteomes" id="UP000053342">
    <property type="component" value="Unassembled WGS sequence"/>
</dbReference>
<name>A0A0D2CYL0_9EURO</name>
<dbReference type="AlphaFoldDB" id="A0A0D2CYL0"/>
<proteinExistence type="predicted"/>
<reference evidence="2 3" key="1">
    <citation type="submission" date="2015-01" db="EMBL/GenBank/DDBJ databases">
        <title>The Genome Sequence of Exophiala oligosperma CBS72588.</title>
        <authorList>
            <consortium name="The Broad Institute Genomics Platform"/>
            <person name="Cuomo C."/>
            <person name="de Hoog S."/>
            <person name="Gorbushina A."/>
            <person name="Stielow B."/>
            <person name="Teixiera M."/>
            <person name="Abouelleil A."/>
            <person name="Chapman S.B."/>
            <person name="Priest M."/>
            <person name="Young S.K."/>
            <person name="Wortman J."/>
            <person name="Nusbaum C."/>
            <person name="Birren B."/>
        </authorList>
    </citation>
    <scope>NUCLEOTIDE SEQUENCE [LARGE SCALE GENOMIC DNA]</scope>
    <source>
        <strain evidence="2 3">CBS 72588</strain>
    </source>
</reference>
<evidence type="ECO:0000313" key="2">
    <source>
        <dbReference type="EMBL" id="KIW36138.1"/>
    </source>
</evidence>
<dbReference type="EMBL" id="KN847372">
    <property type="protein sequence ID" value="KIW36138.1"/>
    <property type="molecule type" value="Genomic_DNA"/>
</dbReference>
<dbReference type="GeneID" id="27363638"/>
<feature type="region of interest" description="Disordered" evidence="1">
    <location>
        <begin position="49"/>
        <end position="73"/>
    </location>
</feature>
<gene>
    <name evidence="2" type="ORF">PV06_11564</name>
</gene>
<dbReference type="HOGENOM" id="CLU_885758_0_0_1"/>
<accession>A0A0D2CYL0</accession>
<dbReference type="VEuPathDB" id="FungiDB:PV06_11564"/>
<organism evidence="2 3">
    <name type="scientific">Exophiala oligosperma</name>
    <dbReference type="NCBI Taxonomy" id="215243"/>
    <lineage>
        <taxon>Eukaryota</taxon>
        <taxon>Fungi</taxon>
        <taxon>Dikarya</taxon>
        <taxon>Ascomycota</taxon>
        <taxon>Pezizomycotina</taxon>
        <taxon>Eurotiomycetes</taxon>
        <taxon>Chaetothyriomycetidae</taxon>
        <taxon>Chaetothyriales</taxon>
        <taxon>Herpotrichiellaceae</taxon>
        <taxon>Exophiala</taxon>
    </lineage>
</organism>
<keyword evidence="3" id="KW-1185">Reference proteome</keyword>
<sequence length="314" mass="33427">MASSRPSLALCFACRAGDATCKNSVKDGPCCDESCLVVVARRECDLKCGRNESSSCSSDKKSTTSGAPESPLLPTQIRKRKREACSTRSNSVRERYLATLINVGRICKELIARKLEPCCEVARPASTRETTADARKTSSLSALSKKADGIVCARKERCGDDDGTATSKKDECCGSEKTTGYSVLKKDGCCGTEGPGHDFSGTTGTSGCPGESKAGLYNPELEHVGAKNGDRIIVDKKSHCSVIAELGCSGSAKKDHSCDFKKVRFGEKLKKCCCQIAPCSDKSDCSEGTNILPEMELYVGSSGLLYNLQLATFS</sequence>
<dbReference type="STRING" id="215243.A0A0D2CYL0"/>
<evidence type="ECO:0000256" key="1">
    <source>
        <dbReference type="SAM" id="MobiDB-lite"/>
    </source>
</evidence>